<organism evidence="3">
    <name type="scientific">Synechococcus sp. A18-46</name>
    <dbReference type="NCBI Taxonomy" id="2094279"/>
    <lineage>
        <taxon>Bacteria</taxon>
        <taxon>Bacillati</taxon>
        <taxon>Cyanobacteriota</taxon>
        <taxon>Cyanophyceae</taxon>
        <taxon>Synechococcales</taxon>
        <taxon>Synechococcaceae</taxon>
        <taxon>Synechococcus</taxon>
    </lineage>
</organism>
<proteinExistence type="predicted"/>
<evidence type="ECO:0000313" key="3">
    <source>
        <dbReference type="EMBL" id="AVH76723.1"/>
    </source>
</evidence>
<dbReference type="GO" id="GO:0016829">
    <property type="term" value="F:lyase activity"/>
    <property type="evidence" value="ECO:0007669"/>
    <property type="project" value="UniProtKB-KW"/>
</dbReference>
<dbReference type="GO" id="GO:0030089">
    <property type="term" value="C:phycobilisome"/>
    <property type="evidence" value="ECO:0007669"/>
    <property type="project" value="UniProtKB-KW"/>
</dbReference>
<dbReference type="Gene3D" id="1.25.10.10">
    <property type="entry name" value="Leucine-rich Repeat Variant"/>
    <property type="match status" value="1"/>
</dbReference>
<dbReference type="EMBL" id="MG014598">
    <property type="protein sequence ID" value="AVH76723.1"/>
    <property type="molecule type" value="Genomic_DNA"/>
</dbReference>
<evidence type="ECO:0000256" key="2">
    <source>
        <dbReference type="ARBA" id="ARBA00022738"/>
    </source>
</evidence>
<name>A0A2L2P6H0_9SYNE</name>
<dbReference type="InterPro" id="IPR011989">
    <property type="entry name" value="ARM-like"/>
</dbReference>
<dbReference type="AlphaFoldDB" id="A0A2L2P6H0"/>
<sequence length="398" mass="44642">MAERFDNLVEGLTEDRAMSMILADPETLDRPVDKYMAATRLGASDTEESLDVLIKAAELSPEHLFDRITRRKAIDALGRRKSTRALPTLFRSLSCTDEAAVINAVDAITKIGAPLTESNQRSLIKALDGEDIQKRAVIQAFCRLEINKAEEAIRPLANYQNPLVCGAAKAYLARVHKETSGLDDLVPQLIDPIAGRRRSAVIDLGDAGDVTRLEALVTAPVSMSLRARSAFQLVDPNKTCHVPDEYSELITQLLQDNPQHLKLRQEWVCPVDAIEIENNLQHRDEARQYGGALSLMNMDKRSRMELINEIKQKLWSDYVTHYYLTSVISLQGLSERSDLICLALAETIPQYTKSRIAAAWGCLRLRLTDQKPLLEELSVSANWLPLKWTCRQVLKQLS</sequence>
<dbReference type="SUPFAM" id="SSF48371">
    <property type="entry name" value="ARM repeat"/>
    <property type="match status" value="1"/>
</dbReference>
<dbReference type="InterPro" id="IPR016024">
    <property type="entry name" value="ARM-type_fold"/>
</dbReference>
<keyword evidence="1" id="KW-0042">Antenna complex</keyword>
<protein>
    <submittedName>
        <fullName evidence="3">Putative phycobilin:C-phycoerythrin II lyase</fullName>
    </submittedName>
</protein>
<keyword evidence="3" id="KW-0456">Lyase</keyword>
<gene>
    <name evidence="3" type="primary">mpeY</name>
</gene>
<reference evidence="3" key="1">
    <citation type="journal article" date="2018" name="Proc. Natl. Acad. Sci. U.S.A.">
        <title>Light color acclimation is a key process in the global ocean distribution of Synechococcus cyanobacteria.</title>
        <authorList>
            <person name="Grebert T."/>
            <person name="Dore H."/>
            <person name="Partensky F."/>
            <person name="Farrant G.K."/>
            <person name="Boss E.S."/>
            <person name="Picheral M."/>
            <person name="Guidi L."/>
            <person name="Pesant S."/>
            <person name="Scanlan D.J."/>
            <person name="Wincker P."/>
            <person name="Acinas S.G."/>
            <person name="Kehoe D.M."/>
            <person name="Garczarek L."/>
        </authorList>
    </citation>
    <scope>NUCLEOTIDE SEQUENCE</scope>
    <source>
        <strain evidence="3">A18-46</strain>
    </source>
</reference>
<evidence type="ECO:0000256" key="1">
    <source>
        <dbReference type="ARBA" id="ARBA00022549"/>
    </source>
</evidence>
<keyword evidence="2" id="KW-0605">Phycobilisome</keyword>
<accession>A0A2L2P6H0</accession>